<keyword evidence="6" id="KW-1185">Reference proteome</keyword>
<feature type="domain" description="DYW" evidence="3">
    <location>
        <begin position="639"/>
        <end position="707"/>
    </location>
</feature>
<sequence>MMTFCKQRLPTKAPQVLSAALDRRIPINATLFSKFLWACRKAAPPMLWQALDMYSKCGVRSPDIIFQLANICRMSRCPTTALFLVQDAIENNVDIDLKLMSLFAACCAESLCTRAADTAERLLDLVRSKRIGPYHNHELYCNLLKALVAQDRFDAAVNALDLLDSIGFPPAMQAFTLVLSALAKSGNVQQALTVFRTMVDRGIRVDTPALACLVAACGRAAQLDAVQEIHGYIRDNELVLNDLVVSALVSAYANCGDLEAAAGAFAERCTTSDPHGDVFNSMISAYCKHGKVAEARSVFDRLPTPTIESCNAVVSALVKDDRVSEAMPYFRVMTGLSAKPDVPWFVRLINACDRCFEASSATVLHEFAKSSGMVGSDKVASAFIAAYAACCHVDRAYDVFADRCAHSIPGVPVFDSMIAGFAQHGMLDEALDAFNRLKESRVRPTQTTLVGLLTACSNAGADMDHVEALVSEFASTWRINVNHNGHLVELQARAGDLDAAEALARSGDPSLASWMSVLRGCWKHGDEKRAGRCLKRVLALPDDGAARGHMSALTMMLEVVPDSRTSMRKQIERKMADLGQGERRVVLQLPDRSLRVSSADERFCNDPVVLEQHLGLLGRLQGRGHSPDSKTERDLSRIEVVALAHALATLQAERETPVRLSLDTRIRRDTHAVFKLASQAYQRSIYVRDPGRIHRFHQGRCACDDYW</sequence>
<dbReference type="Pfam" id="PF23276">
    <property type="entry name" value="TPR_24"/>
    <property type="match status" value="1"/>
</dbReference>
<dbReference type="InterPro" id="IPR057027">
    <property type="entry name" value="TPR_mt"/>
</dbReference>
<dbReference type="GO" id="GO:0003723">
    <property type="term" value="F:RNA binding"/>
    <property type="evidence" value="ECO:0007669"/>
    <property type="project" value="InterPro"/>
</dbReference>
<gene>
    <name evidence="5" type="ORF">PBRA_007880</name>
</gene>
<feature type="repeat" description="PPR" evidence="2">
    <location>
        <begin position="275"/>
        <end position="309"/>
    </location>
</feature>
<dbReference type="PANTHER" id="PTHR47926">
    <property type="entry name" value="PENTATRICOPEPTIDE REPEAT-CONTAINING PROTEIN"/>
    <property type="match status" value="1"/>
</dbReference>
<dbReference type="EMBL" id="CDSF01000098">
    <property type="protein sequence ID" value="CEP00146.1"/>
    <property type="molecule type" value="Genomic_DNA"/>
</dbReference>
<dbReference type="InterPro" id="IPR032867">
    <property type="entry name" value="DYW_dom"/>
</dbReference>
<dbReference type="OMA" id="IIKCYVE"/>
<feature type="repeat" description="PPR" evidence="2">
    <location>
        <begin position="410"/>
        <end position="444"/>
    </location>
</feature>
<evidence type="ECO:0000313" key="5">
    <source>
        <dbReference type="EMBL" id="CEP00146.1"/>
    </source>
</evidence>
<evidence type="ECO:0000259" key="3">
    <source>
        <dbReference type="Pfam" id="PF14432"/>
    </source>
</evidence>
<dbReference type="InterPro" id="IPR002885">
    <property type="entry name" value="PPR_rpt"/>
</dbReference>
<dbReference type="NCBIfam" id="TIGR00756">
    <property type="entry name" value="PPR"/>
    <property type="match status" value="3"/>
</dbReference>
<reference evidence="5 6" key="1">
    <citation type="submission" date="2015-02" db="EMBL/GenBank/DDBJ databases">
        <authorList>
            <person name="Chooi Y.-H."/>
        </authorList>
    </citation>
    <scope>NUCLEOTIDE SEQUENCE [LARGE SCALE GENOMIC DNA]</scope>
    <source>
        <strain evidence="5">E3</strain>
    </source>
</reference>
<name>A0A0G4IYQ5_PLABS</name>
<evidence type="ECO:0000259" key="4">
    <source>
        <dbReference type="Pfam" id="PF23276"/>
    </source>
</evidence>
<dbReference type="STRING" id="37360.A0A0G4IYQ5"/>
<dbReference type="GO" id="GO:0008270">
    <property type="term" value="F:zinc ion binding"/>
    <property type="evidence" value="ECO:0007669"/>
    <property type="project" value="InterPro"/>
</dbReference>
<dbReference type="Gene3D" id="1.25.40.10">
    <property type="entry name" value="Tetratricopeptide repeat domain"/>
    <property type="match status" value="3"/>
</dbReference>
<evidence type="ECO:0000256" key="2">
    <source>
        <dbReference type="PROSITE-ProRule" id="PRU00708"/>
    </source>
</evidence>
<dbReference type="PROSITE" id="PS51375">
    <property type="entry name" value="PPR"/>
    <property type="match status" value="3"/>
</dbReference>
<accession>A0A0G4IYQ5</accession>
<evidence type="ECO:0000256" key="1">
    <source>
        <dbReference type="ARBA" id="ARBA00022737"/>
    </source>
</evidence>
<dbReference type="Pfam" id="PF01535">
    <property type="entry name" value="PPR"/>
    <property type="match status" value="2"/>
</dbReference>
<dbReference type="SUPFAM" id="SSF48452">
    <property type="entry name" value="TPR-like"/>
    <property type="match status" value="1"/>
</dbReference>
<dbReference type="InterPro" id="IPR011990">
    <property type="entry name" value="TPR-like_helical_dom_sf"/>
</dbReference>
<feature type="repeat" description="PPR" evidence="2">
    <location>
        <begin position="171"/>
        <end position="205"/>
    </location>
</feature>
<dbReference type="OrthoDB" id="185373at2759"/>
<evidence type="ECO:0008006" key="7">
    <source>
        <dbReference type="Google" id="ProtNLM"/>
    </source>
</evidence>
<keyword evidence="1" id="KW-0677">Repeat</keyword>
<protein>
    <recommendedName>
        <fullName evidence="7">Pentacotripeptide-repeat region of PRORP domain-containing protein</fullName>
    </recommendedName>
</protein>
<dbReference type="InterPro" id="IPR046960">
    <property type="entry name" value="PPR_At4g14850-like_plant"/>
</dbReference>
<proteinExistence type="predicted"/>
<dbReference type="Pfam" id="PF14432">
    <property type="entry name" value="DYW_deaminase"/>
    <property type="match status" value="1"/>
</dbReference>
<evidence type="ECO:0000313" key="6">
    <source>
        <dbReference type="Proteomes" id="UP000039324"/>
    </source>
</evidence>
<dbReference type="Proteomes" id="UP000039324">
    <property type="component" value="Unassembled WGS sequence"/>
</dbReference>
<dbReference type="AlphaFoldDB" id="A0A0G4IYQ5"/>
<feature type="domain" description="Pentatricopeptide repeat-containing protein-mitochondrial" evidence="4">
    <location>
        <begin position="153"/>
        <end position="266"/>
    </location>
</feature>
<organism evidence="5 6">
    <name type="scientific">Plasmodiophora brassicae</name>
    <name type="common">Clubroot disease agent</name>
    <dbReference type="NCBI Taxonomy" id="37360"/>
    <lineage>
        <taxon>Eukaryota</taxon>
        <taxon>Sar</taxon>
        <taxon>Rhizaria</taxon>
        <taxon>Endomyxa</taxon>
        <taxon>Phytomyxea</taxon>
        <taxon>Plasmodiophorida</taxon>
        <taxon>Plasmodiophoridae</taxon>
        <taxon>Plasmodiophora</taxon>
    </lineage>
</organism>
<dbReference type="GO" id="GO:0009451">
    <property type="term" value="P:RNA modification"/>
    <property type="evidence" value="ECO:0007669"/>
    <property type="project" value="InterPro"/>
</dbReference>